<evidence type="ECO:0000313" key="3">
    <source>
        <dbReference type="Proteomes" id="UP000033140"/>
    </source>
</evidence>
<protein>
    <submittedName>
        <fullName evidence="2">Uncharacterized protein</fullName>
    </submittedName>
</protein>
<proteinExistence type="predicted"/>
<reference evidence="2 3" key="2">
    <citation type="journal article" date="2014" name="J. Gen. Appl. Microbiol.">
        <title>The early diverging ascomycetous budding yeast Saitoella complicata has three histone deacetylases belonging to the Clr6, Hos2, and Rpd3 lineages.</title>
        <authorList>
            <person name="Nishida H."/>
            <person name="Matsumoto T."/>
            <person name="Kondo S."/>
            <person name="Hamamoto M."/>
            <person name="Yoshikawa H."/>
        </authorList>
    </citation>
    <scope>NUCLEOTIDE SEQUENCE [LARGE SCALE GENOMIC DNA]</scope>
    <source>
        <strain evidence="2 3">NRRL Y-17804</strain>
    </source>
</reference>
<comment type="caution">
    <text evidence="2">The sequence shown here is derived from an EMBL/GenBank/DDBJ whole genome shotgun (WGS) entry which is preliminary data.</text>
</comment>
<reference evidence="2 3" key="3">
    <citation type="journal article" date="2015" name="Genome Announc.">
        <title>Draft Genome Sequence of the Archiascomycetous Yeast Saitoella complicata.</title>
        <authorList>
            <person name="Yamauchi K."/>
            <person name="Kondo S."/>
            <person name="Hamamoto M."/>
            <person name="Takahashi Y."/>
            <person name="Ogura Y."/>
            <person name="Hayashi T."/>
            <person name="Nishida H."/>
        </authorList>
    </citation>
    <scope>NUCLEOTIDE SEQUENCE [LARGE SCALE GENOMIC DNA]</scope>
    <source>
        <strain evidence="2 3">NRRL Y-17804</strain>
    </source>
</reference>
<feature type="region of interest" description="Disordered" evidence="1">
    <location>
        <begin position="1"/>
        <end position="31"/>
    </location>
</feature>
<keyword evidence="3" id="KW-1185">Reference proteome</keyword>
<evidence type="ECO:0000256" key="1">
    <source>
        <dbReference type="SAM" id="MobiDB-lite"/>
    </source>
</evidence>
<dbReference type="AlphaFoldDB" id="A0A0E9NBM3"/>
<accession>A0A0E9NBM3</accession>
<sequence>MIAARAVRRGSPNVCRRLNSTGQPSTWPPPQKLGFRKTYGRALGKVLLMTYGTYQGLQYLWWNLDLDEVRKEKQAVIVRLEDEVERVSGVSDLPRLKLEERKW</sequence>
<gene>
    <name evidence="2" type="ORF">G7K_1308-t1</name>
</gene>
<dbReference type="OMA" id="MFYKNYA"/>
<dbReference type="EMBL" id="BACD03000007">
    <property type="protein sequence ID" value="GAO47096.1"/>
    <property type="molecule type" value="Genomic_DNA"/>
</dbReference>
<organism evidence="2 3">
    <name type="scientific">Saitoella complicata (strain BCRC 22490 / CBS 7301 / JCM 7358 / NBRC 10748 / NRRL Y-17804)</name>
    <dbReference type="NCBI Taxonomy" id="698492"/>
    <lineage>
        <taxon>Eukaryota</taxon>
        <taxon>Fungi</taxon>
        <taxon>Dikarya</taxon>
        <taxon>Ascomycota</taxon>
        <taxon>Taphrinomycotina</taxon>
        <taxon>Taphrinomycotina incertae sedis</taxon>
        <taxon>Saitoella</taxon>
    </lineage>
</organism>
<name>A0A0E9NBM3_SAICN</name>
<dbReference type="Proteomes" id="UP000033140">
    <property type="component" value="Unassembled WGS sequence"/>
</dbReference>
<reference evidence="2 3" key="1">
    <citation type="journal article" date="2011" name="J. Gen. Appl. Microbiol.">
        <title>Draft genome sequencing of the enigmatic yeast Saitoella complicata.</title>
        <authorList>
            <person name="Nishida H."/>
            <person name="Hamamoto M."/>
            <person name="Sugiyama J."/>
        </authorList>
    </citation>
    <scope>NUCLEOTIDE SEQUENCE [LARGE SCALE GENOMIC DNA]</scope>
    <source>
        <strain evidence="2 3">NRRL Y-17804</strain>
    </source>
</reference>
<evidence type="ECO:0000313" key="2">
    <source>
        <dbReference type="EMBL" id="GAO47096.1"/>
    </source>
</evidence>